<feature type="domain" description="RING-type" evidence="16">
    <location>
        <begin position="391"/>
        <end position="426"/>
    </location>
</feature>
<comment type="function">
    <text evidence="12">E3 ubiquitin-protein ligase that mediates ubiquitination and subsequent proteasomal degradation of myosin regulatory light chain (MRLC). Regulates cell movements during gastrulation by acting downstream of fz7 to antagonize the frizzled-signaling pathway.</text>
</comment>
<dbReference type="GeneTree" id="ENSGT00940000156206"/>
<dbReference type="PRINTS" id="PR00935">
    <property type="entry name" value="BAND41"/>
</dbReference>
<dbReference type="SMART" id="SM00295">
    <property type="entry name" value="B41"/>
    <property type="match status" value="1"/>
</dbReference>
<dbReference type="eggNOG" id="ENOG502QV76">
    <property type="taxonomic scope" value="Eukaryota"/>
</dbReference>
<reference evidence="18" key="1">
    <citation type="submission" date="2011-12" db="EMBL/GenBank/DDBJ databases">
        <title>The Draft Genome of Lepisosteus oculatus.</title>
        <authorList>
            <consortium name="The Broad Institute Genome Assembly &amp; Analysis Group"/>
            <consortium name="Computational R&amp;D Group"/>
            <consortium name="and Sequencing Platform"/>
            <person name="Di Palma F."/>
            <person name="Alfoldi J."/>
            <person name="Johnson J."/>
            <person name="Berlin A."/>
            <person name="Gnerre S."/>
            <person name="Jaffe D."/>
            <person name="MacCallum I."/>
            <person name="Young S."/>
            <person name="Walker B.J."/>
            <person name="Lander E.S."/>
            <person name="Lindblad-Toh K."/>
        </authorList>
    </citation>
    <scope>NUCLEOTIDE SEQUENCE [LARGE SCALE GENOMIC DNA]</scope>
</reference>
<keyword evidence="18" id="KW-1185">Reference proteome</keyword>
<dbReference type="EC" id="2.3.2.27" evidence="4"/>
<dbReference type="PRINTS" id="PR00661">
    <property type="entry name" value="ERMFAMILY"/>
</dbReference>
<evidence type="ECO:0000256" key="5">
    <source>
        <dbReference type="ARBA" id="ARBA00022490"/>
    </source>
</evidence>
<dbReference type="FunFam" id="3.10.20.90:FF:000129">
    <property type="entry name" value="E3 ubiquitin-protein ligase MYLIP isoform X1"/>
    <property type="match status" value="1"/>
</dbReference>
<accession>W5MNY7</accession>
<dbReference type="UniPathway" id="UPA00143"/>
<dbReference type="InterPro" id="IPR013083">
    <property type="entry name" value="Znf_RING/FYVE/PHD"/>
</dbReference>
<dbReference type="EMBL" id="AHAT01020236">
    <property type="status" value="NOT_ANNOTATED_CDS"/>
    <property type="molecule type" value="Genomic_DNA"/>
</dbReference>
<dbReference type="FunFam" id="2.30.29.30:FF:000164">
    <property type="entry name" value="Putative E3 ubiquitin-protein ligase MYLIP"/>
    <property type="match status" value="1"/>
</dbReference>
<evidence type="ECO:0000256" key="7">
    <source>
        <dbReference type="ARBA" id="ARBA00022723"/>
    </source>
</evidence>
<keyword evidence="8 14" id="KW-0863">Zinc-finger</keyword>
<keyword evidence="10" id="KW-0862">Zinc</keyword>
<dbReference type="EMBL" id="AHAT01020235">
    <property type="status" value="NOT_ANNOTATED_CDS"/>
    <property type="molecule type" value="Genomic_DNA"/>
</dbReference>
<dbReference type="CDD" id="cd17104">
    <property type="entry name" value="FERM_F1_MYLIP"/>
    <property type="match status" value="1"/>
</dbReference>
<evidence type="ECO:0000256" key="2">
    <source>
        <dbReference type="ARBA" id="ARBA00004496"/>
    </source>
</evidence>
<dbReference type="GO" id="GO:0008270">
    <property type="term" value="F:zinc ion binding"/>
    <property type="evidence" value="ECO:0007669"/>
    <property type="project" value="UniProtKB-KW"/>
</dbReference>
<dbReference type="GO" id="GO:0061630">
    <property type="term" value="F:ubiquitin protein ligase activity"/>
    <property type="evidence" value="ECO:0007669"/>
    <property type="project" value="UniProtKB-EC"/>
</dbReference>
<dbReference type="Ensembl" id="ENSLOCT00000010108.1">
    <property type="protein sequence ID" value="ENSLOCP00000010096.1"/>
    <property type="gene ID" value="ENSLOCG00000008309.1"/>
</dbReference>
<keyword evidence="5" id="KW-0963">Cytoplasm</keyword>
<feature type="domain" description="FERM" evidence="15">
    <location>
        <begin position="1"/>
        <end position="282"/>
    </location>
</feature>
<dbReference type="PROSITE" id="PS50057">
    <property type="entry name" value="FERM_3"/>
    <property type="match status" value="1"/>
</dbReference>
<dbReference type="CDD" id="cd13195">
    <property type="entry name" value="FERM_C_MYLIP_IDOL"/>
    <property type="match status" value="1"/>
</dbReference>
<keyword evidence="11" id="KW-0306">Gastrulation</keyword>
<dbReference type="FunFam" id="1.10.1170.10:FF:000002">
    <property type="entry name" value="Baculoviral IAP repeat containing 7"/>
    <property type="match status" value="1"/>
</dbReference>
<dbReference type="CDD" id="cd16523">
    <property type="entry name" value="RING-HC_MYLIP"/>
    <property type="match status" value="1"/>
</dbReference>
<evidence type="ECO:0000256" key="10">
    <source>
        <dbReference type="ARBA" id="ARBA00022833"/>
    </source>
</evidence>
<dbReference type="FunFam" id="1.20.80.10:FF:000019">
    <property type="entry name" value="E3 ubiquitin-protein ligase MYLIP"/>
    <property type="match status" value="1"/>
</dbReference>
<evidence type="ECO:0000256" key="6">
    <source>
        <dbReference type="ARBA" id="ARBA00022679"/>
    </source>
</evidence>
<dbReference type="FunCoup" id="W5MNY7">
    <property type="interactions" value="777"/>
</dbReference>
<dbReference type="GO" id="GO:0006511">
    <property type="term" value="P:ubiquitin-dependent protein catabolic process"/>
    <property type="evidence" value="ECO:0000318"/>
    <property type="project" value="GO_Central"/>
</dbReference>
<comment type="subunit">
    <text evidence="13">Interacts with anxa5.</text>
</comment>
<evidence type="ECO:0000313" key="17">
    <source>
        <dbReference type="Ensembl" id="ENSLOCP00000010096.1"/>
    </source>
</evidence>
<dbReference type="Gene3D" id="1.20.80.10">
    <property type="match status" value="1"/>
</dbReference>
<evidence type="ECO:0000256" key="9">
    <source>
        <dbReference type="ARBA" id="ARBA00022786"/>
    </source>
</evidence>
<evidence type="ECO:0000259" key="15">
    <source>
        <dbReference type="PROSITE" id="PS50057"/>
    </source>
</evidence>
<dbReference type="GO" id="GO:0016567">
    <property type="term" value="P:protein ubiquitination"/>
    <property type="evidence" value="ECO:0007669"/>
    <property type="project" value="UniProtKB-UniPathway"/>
</dbReference>
<dbReference type="Proteomes" id="UP000018468">
    <property type="component" value="Linkage group LG11"/>
</dbReference>
<proteinExistence type="predicted"/>
<dbReference type="InterPro" id="IPR029071">
    <property type="entry name" value="Ubiquitin-like_domsf"/>
</dbReference>
<dbReference type="HOGENOM" id="CLU_031820_1_0_1"/>
<evidence type="ECO:0000256" key="1">
    <source>
        <dbReference type="ARBA" id="ARBA00000900"/>
    </source>
</evidence>
<dbReference type="InterPro" id="IPR001841">
    <property type="entry name" value="Znf_RING"/>
</dbReference>
<dbReference type="PROSITE" id="PS50089">
    <property type="entry name" value="ZF_RING_2"/>
    <property type="match status" value="1"/>
</dbReference>
<dbReference type="Pfam" id="PF13920">
    <property type="entry name" value="zf-C3HC4_3"/>
    <property type="match status" value="1"/>
</dbReference>
<dbReference type="GO" id="GO:0007369">
    <property type="term" value="P:gastrulation"/>
    <property type="evidence" value="ECO:0007669"/>
    <property type="project" value="UniProtKB-KW"/>
</dbReference>
<dbReference type="InterPro" id="IPR019748">
    <property type="entry name" value="FERM_central"/>
</dbReference>
<dbReference type="PANTHER" id="PTHR23280:SF13">
    <property type="entry name" value="E3 UBIQUITIN-PROTEIN LIGASE MYLIP"/>
    <property type="match status" value="1"/>
</dbReference>
<protein>
    <recommendedName>
        <fullName evidence="4">RING-type E3 ubiquitin transferase</fullName>
        <ecNumber evidence="4">2.3.2.27</ecNumber>
    </recommendedName>
</protein>
<dbReference type="Gene3D" id="3.10.20.90">
    <property type="entry name" value="Phosphatidylinositol 3-kinase Catalytic Subunit, Chain A, domain 1"/>
    <property type="match status" value="1"/>
</dbReference>
<comment type="catalytic activity">
    <reaction evidence="1">
        <text>S-ubiquitinyl-[E2 ubiquitin-conjugating enzyme]-L-cysteine + [acceptor protein]-L-lysine = [E2 ubiquitin-conjugating enzyme]-L-cysteine + N(6)-ubiquitinyl-[acceptor protein]-L-lysine.</text>
        <dbReference type="EC" id="2.3.2.27"/>
    </reaction>
</comment>
<dbReference type="InterPro" id="IPR000299">
    <property type="entry name" value="FERM_domain"/>
</dbReference>
<evidence type="ECO:0000256" key="3">
    <source>
        <dbReference type="ARBA" id="ARBA00004906"/>
    </source>
</evidence>
<name>W5MNY7_LEPOC</name>
<dbReference type="SMART" id="SM01196">
    <property type="entry name" value="FERM_C"/>
    <property type="match status" value="1"/>
</dbReference>
<keyword evidence="7" id="KW-0479">Metal-binding</keyword>
<dbReference type="InterPro" id="IPR011993">
    <property type="entry name" value="PH-like_dom_sf"/>
</dbReference>
<dbReference type="InterPro" id="IPR035963">
    <property type="entry name" value="FERM_2"/>
</dbReference>
<dbReference type="Gene3D" id="3.30.40.10">
    <property type="entry name" value="Zinc/RING finger domain, C3HC4 (zinc finger)"/>
    <property type="match status" value="1"/>
</dbReference>
<evidence type="ECO:0000259" key="16">
    <source>
        <dbReference type="PROSITE" id="PS50089"/>
    </source>
</evidence>
<dbReference type="STRING" id="7918.ENSLOCP00000010096"/>
<evidence type="ECO:0000256" key="8">
    <source>
        <dbReference type="ARBA" id="ARBA00022771"/>
    </source>
</evidence>
<organism evidence="17 18">
    <name type="scientific">Lepisosteus oculatus</name>
    <name type="common">Spotted gar</name>
    <dbReference type="NCBI Taxonomy" id="7918"/>
    <lineage>
        <taxon>Eukaryota</taxon>
        <taxon>Metazoa</taxon>
        <taxon>Chordata</taxon>
        <taxon>Craniata</taxon>
        <taxon>Vertebrata</taxon>
        <taxon>Euteleostomi</taxon>
        <taxon>Actinopterygii</taxon>
        <taxon>Neopterygii</taxon>
        <taxon>Holostei</taxon>
        <taxon>Semionotiformes</taxon>
        <taxon>Lepisosteidae</taxon>
        <taxon>Lepisosteus</taxon>
    </lineage>
</organism>
<reference evidence="17" key="2">
    <citation type="submission" date="2025-08" db="UniProtKB">
        <authorList>
            <consortium name="Ensembl"/>
        </authorList>
    </citation>
    <scope>IDENTIFICATION</scope>
</reference>
<dbReference type="FunFam" id="3.30.40.10:FF:000175">
    <property type="entry name" value="Putative E3 ubiquitin-protein ligase MYLIP"/>
    <property type="match status" value="1"/>
</dbReference>
<dbReference type="SUPFAM" id="SSF50729">
    <property type="entry name" value="PH domain-like"/>
    <property type="match status" value="1"/>
</dbReference>
<evidence type="ECO:0000256" key="14">
    <source>
        <dbReference type="PROSITE-ProRule" id="PRU00175"/>
    </source>
</evidence>
<dbReference type="Pfam" id="PF00373">
    <property type="entry name" value="FERM_M"/>
    <property type="match status" value="1"/>
</dbReference>
<dbReference type="InterPro" id="IPR018980">
    <property type="entry name" value="FERM_PH-like_C"/>
</dbReference>
<dbReference type="CDD" id="cd14473">
    <property type="entry name" value="FERM_B-lobe"/>
    <property type="match status" value="1"/>
</dbReference>
<dbReference type="OMA" id="NKGENLW"/>
<dbReference type="PANTHER" id="PTHR23280">
    <property type="entry name" value="4.1 G PROTEIN"/>
    <property type="match status" value="1"/>
</dbReference>
<comment type="pathway">
    <text evidence="3">Protein modification; protein ubiquitination.</text>
</comment>
<sequence length="479" mass="53112">MLCHVTRPDSVVMEVEVDPKANGEDCLNKVCRKLGIIEVDYFGLQFSGSKGENLWLNLRNRISQQMDSLTPCRLKLRVKFFVEPHLILQEQTRHLFFMHVKDDLLGGRLRCAPEQAEELGALMAQAEFGDYNQNTAKYFYKDFCGSEPTTAVLNSLDSIVAKHKALEGMSPASVEYQVLQLVSSLESYGVEWHLARDAEGQKLAIGVGPEGISVCKEDFSVMNRITYPIIQIATQSGKNVYLTVTKETSNSVVLMFKLISTRAASGLYRAITETHAFYRCDTVTSAVMMQYSRDFKGHLASLFLNENINLGKKYVFDIRRTSKEAYDPARRALYRAGAVDLAPRGGRSAPGSPLKGPAEGGLTCASCEGLSCRQSRALQERLQKLREALLCVLCCEEEINSAFCPCGHMVCCQSCASQLQLCPVCRSEVEHIQHVYLPTCTSLLDLAVTGTAPLPIHRAAGPQNCSAREFNESDKMCQT</sequence>
<dbReference type="GO" id="GO:0008092">
    <property type="term" value="F:cytoskeletal protein binding"/>
    <property type="evidence" value="ECO:0007669"/>
    <property type="project" value="InterPro"/>
</dbReference>
<dbReference type="GO" id="GO:0004842">
    <property type="term" value="F:ubiquitin-protein transferase activity"/>
    <property type="evidence" value="ECO:0000318"/>
    <property type="project" value="GO_Central"/>
</dbReference>
<dbReference type="Gene3D" id="2.30.29.30">
    <property type="entry name" value="Pleckstrin-homology domain (PH domain)/Phosphotyrosine-binding domain (PTB)"/>
    <property type="match status" value="1"/>
</dbReference>
<dbReference type="SUPFAM" id="SSF47031">
    <property type="entry name" value="Second domain of FERM"/>
    <property type="match status" value="1"/>
</dbReference>
<dbReference type="Pfam" id="PF09380">
    <property type="entry name" value="FERM_C"/>
    <property type="match status" value="1"/>
</dbReference>
<dbReference type="InterPro" id="IPR019749">
    <property type="entry name" value="Band_41_domain"/>
</dbReference>
<dbReference type="AlphaFoldDB" id="W5MNY7"/>
<evidence type="ECO:0000256" key="11">
    <source>
        <dbReference type="ARBA" id="ARBA00023218"/>
    </source>
</evidence>
<dbReference type="InParanoid" id="W5MNY7"/>
<dbReference type="Bgee" id="ENSLOCG00000008309">
    <property type="expression patterns" value="Expressed in heart and 13 other cell types or tissues"/>
</dbReference>
<dbReference type="SUPFAM" id="SSF57850">
    <property type="entry name" value="RING/U-box"/>
    <property type="match status" value="1"/>
</dbReference>
<dbReference type="InterPro" id="IPR018979">
    <property type="entry name" value="FERM_N"/>
</dbReference>
<dbReference type="Pfam" id="PF09379">
    <property type="entry name" value="FERM_N"/>
    <property type="match status" value="1"/>
</dbReference>
<keyword evidence="9" id="KW-0833">Ubl conjugation pathway</keyword>
<dbReference type="GO" id="GO:0005737">
    <property type="term" value="C:cytoplasm"/>
    <property type="evidence" value="ECO:0007669"/>
    <property type="project" value="UniProtKB-SubCell"/>
</dbReference>
<dbReference type="InterPro" id="IPR014352">
    <property type="entry name" value="FERM/acyl-CoA-bd_prot_sf"/>
</dbReference>
<reference evidence="17" key="3">
    <citation type="submission" date="2025-09" db="UniProtKB">
        <authorList>
            <consortium name="Ensembl"/>
        </authorList>
    </citation>
    <scope>IDENTIFICATION</scope>
</reference>
<evidence type="ECO:0000256" key="12">
    <source>
        <dbReference type="ARBA" id="ARBA00055346"/>
    </source>
</evidence>
<dbReference type="InterPro" id="IPR041790">
    <property type="entry name" value="MYLIP_FERM_C"/>
</dbReference>
<evidence type="ECO:0000313" key="18">
    <source>
        <dbReference type="Proteomes" id="UP000018468"/>
    </source>
</evidence>
<dbReference type="InterPro" id="IPR000798">
    <property type="entry name" value="Ez/rad/moesin-like"/>
</dbReference>
<evidence type="ECO:0000256" key="13">
    <source>
        <dbReference type="ARBA" id="ARBA00062023"/>
    </source>
</evidence>
<evidence type="ECO:0000256" key="4">
    <source>
        <dbReference type="ARBA" id="ARBA00012483"/>
    </source>
</evidence>
<comment type="subcellular location">
    <subcellularLocation>
        <location evidence="2">Cytoplasm</location>
    </subcellularLocation>
</comment>
<keyword evidence="6" id="KW-0808">Transferase</keyword>
<dbReference type="SUPFAM" id="SSF54236">
    <property type="entry name" value="Ubiquitin-like"/>
    <property type="match status" value="1"/>
</dbReference>
<keyword evidence="11" id="KW-0217">Developmental protein</keyword>